<dbReference type="PATRIC" id="fig|320778.3.peg.5088"/>
<evidence type="ECO:0000313" key="2">
    <source>
        <dbReference type="EMBL" id="KLV04267.1"/>
    </source>
</evidence>
<accession>A0A0J1JPV2</accession>
<evidence type="ECO:0000256" key="1">
    <source>
        <dbReference type="SAM" id="SignalP"/>
    </source>
</evidence>
<comment type="caution">
    <text evidence="2">The sequence shown here is derived from an EMBL/GenBank/DDBJ whole genome shotgun (WGS) entry which is preliminary data.</text>
</comment>
<feature type="signal peptide" evidence="1">
    <location>
        <begin position="1"/>
        <end position="20"/>
    </location>
</feature>
<gene>
    <name evidence="2" type="ORF">ABT57_23790</name>
</gene>
<organism evidence="2 3">
    <name type="scientific">Photobacterium ganghwense</name>
    <dbReference type="NCBI Taxonomy" id="320778"/>
    <lineage>
        <taxon>Bacteria</taxon>
        <taxon>Pseudomonadati</taxon>
        <taxon>Pseudomonadota</taxon>
        <taxon>Gammaproteobacteria</taxon>
        <taxon>Vibrionales</taxon>
        <taxon>Vibrionaceae</taxon>
        <taxon>Photobacterium</taxon>
    </lineage>
</organism>
<evidence type="ECO:0000313" key="3">
    <source>
        <dbReference type="Proteomes" id="UP000035909"/>
    </source>
</evidence>
<dbReference type="EMBL" id="LDOU01000035">
    <property type="protein sequence ID" value="KLV04267.1"/>
    <property type="molecule type" value="Genomic_DNA"/>
</dbReference>
<name>A0A0J1JPV2_9GAMM</name>
<dbReference type="NCBIfam" id="NF041602">
    <property type="entry name" value="VF_A0006_fam"/>
    <property type="match status" value="1"/>
</dbReference>
<reference evidence="2 3" key="1">
    <citation type="submission" date="2015-05" db="EMBL/GenBank/DDBJ databases">
        <title>Photobacterium galathea sp. nov.</title>
        <authorList>
            <person name="Machado H."/>
            <person name="Gram L."/>
        </authorList>
    </citation>
    <scope>NUCLEOTIDE SEQUENCE [LARGE SCALE GENOMIC DNA]</scope>
    <source>
        <strain evidence="2 3">DSM 22954</strain>
    </source>
</reference>
<dbReference type="OrthoDB" id="5821954at2"/>
<proteinExistence type="predicted"/>
<sequence length="102" mass="11521">MKRVVALLLGAFVTVSNVSAKEDKAGYEDCVLEHVSGAEEALAVNVITYACHRLYIDNFMLSGKDEAYFSCLLEYLPASKSEQVTHKIRNICYRRHLGLFEF</sequence>
<dbReference type="RefSeq" id="WP_047887755.1">
    <property type="nucleotide sequence ID" value="NZ_CP071325.1"/>
</dbReference>
<feature type="chain" id="PRO_5005253788" evidence="1">
    <location>
        <begin position="21"/>
        <end position="102"/>
    </location>
</feature>
<keyword evidence="3" id="KW-1185">Reference proteome</keyword>
<dbReference type="InterPro" id="IPR048087">
    <property type="entry name" value="VF_A0006-like"/>
</dbReference>
<keyword evidence="1" id="KW-0732">Signal</keyword>
<dbReference type="Proteomes" id="UP000035909">
    <property type="component" value="Unassembled WGS sequence"/>
</dbReference>
<protein>
    <submittedName>
        <fullName evidence="2">Uncharacterized protein</fullName>
    </submittedName>
</protein>
<dbReference type="AlphaFoldDB" id="A0A0J1JPV2"/>